<feature type="compositionally biased region" description="Acidic residues" evidence="2">
    <location>
        <begin position="89"/>
        <end position="101"/>
    </location>
</feature>
<dbReference type="Gene3D" id="1.25.40.480">
    <property type="match status" value="1"/>
</dbReference>
<reference evidence="3 4" key="1">
    <citation type="submission" date="2024-06" db="EMBL/GenBank/DDBJ databases">
        <authorList>
            <person name="Kraege A."/>
            <person name="Thomma B."/>
        </authorList>
    </citation>
    <scope>NUCLEOTIDE SEQUENCE [LARGE SCALE GENOMIC DNA]</scope>
</reference>
<organism evidence="3 4">
    <name type="scientific">Coccomyxa viridis</name>
    <dbReference type="NCBI Taxonomy" id="1274662"/>
    <lineage>
        <taxon>Eukaryota</taxon>
        <taxon>Viridiplantae</taxon>
        <taxon>Chlorophyta</taxon>
        <taxon>core chlorophytes</taxon>
        <taxon>Trebouxiophyceae</taxon>
        <taxon>Trebouxiophyceae incertae sedis</taxon>
        <taxon>Coccomyxaceae</taxon>
        <taxon>Coccomyxa</taxon>
    </lineage>
</organism>
<keyword evidence="4" id="KW-1185">Reference proteome</keyword>
<sequence length="451" mass="50992">MPNTHQQNLGDELENPATYGVRVYPRRGKKQRDDPEGEPELPADTAEAVLRVAKEQRDEIDAEDRSQRLAAGQGAGLQYTAQPAHDSDSEGSEAEGGYSDEDWLEDEVQVEDEEVLAKFMAPGSGKAQQRTLSDIIMERIRAKQAGDEGSQDAGGEAEEEQIPEGMSPKVVEVYKSLGKIMSRYSTGKVPKAFKIIPNLKQWEEVLWLTEPESWSPHATYQATRLFVSNLNARLAQRFMALVLLPHVRQDIQENQRLHFALFQALKKAAYKPDAFYKGILLPLCQSGTCTLREAVILSSVLKRVSIPVLHSAAALARLATMAYSGVNSFFIRVLLDKRYALPYRVVDALVDHFLSFRKEERTLPVVWHQSLLCFVQRYKHEIRAEDKAALQKLMKRQYHYLVTPEVYRELEASRSRGEKEKASSVQVQSKVSSKVVENIRQLPPVLLMDED</sequence>
<evidence type="ECO:0000313" key="3">
    <source>
        <dbReference type="EMBL" id="CAL5224316.1"/>
    </source>
</evidence>
<feature type="compositionally biased region" description="Basic and acidic residues" evidence="2">
    <location>
        <begin position="52"/>
        <end position="67"/>
    </location>
</feature>
<evidence type="ECO:0000256" key="2">
    <source>
        <dbReference type="SAM" id="MobiDB-lite"/>
    </source>
</evidence>
<proteinExistence type="inferred from homology"/>
<comment type="caution">
    <text evidence="3">The sequence shown here is derived from an EMBL/GenBank/DDBJ whole genome shotgun (WGS) entry which is preliminary data.</text>
</comment>
<dbReference type="PANTHER" id="PTHR12821:SF0">
    <property type="entry name" value="BYSTIN"/>
    <property type="match status" value="1"/>
</dbReference>
<gene>
    <name evidence="3" type="primary">g6983</name>
    <name evidence="3" type="ORF">VP750_LOCUS5975</name>
</gene>
<dbReference type="PANTHER" id="PTHR12821">
    <property type="entry name" value="BYSTIN"/>
    <property type="match status" value="1"/>
</dbReference>
<dbReference type="InterPro" id="IPR007955">
    <property type="entry name" value="Bystin"/>
</dbReference>
<evidence type="ECO:0000256" key="1">
    <source>
        <dbReference type="ARBA" id="ARBA00007114"/>
    </source>
</evidence>
<dbReference type="EMBL" id="CAXHTA020000010">
    <property type="protein sequence ID" value="CAL5224316.1"/>
    <property type="molecule type" value="Genomic_DNA"/>
</dbReference>
<name>A0ABP1FZ66_9CHLO</name>
<feature type="region of interest" description="Disordered" evidence="2">
    <location>
        <begin position="1"/>
        <end position="101"/>
    </location>
</feature>
<dbReference type="Proteomes" id="UP001497392">
    <property type="component" value="Unassembled WGS sequence"/>
</dbReference>
<accession>A0ABP1FZ66</accession>
<dbReference type="Pfam" id="PF05291">
    <property type="entry name" value="Bystin"/>
    <property type="match status" value="1"/>
</dbReference>
<comment type="similarity">
    <text evidence="1">Belongs to the bystin family.</text>
</comment>
<protein>
    <submittedName>
        <fullName evidence="3">G6983 protein</fullName>
    </submittedName>
</protein>
<evidence type="ECO:0000313" key="4">
    <source>
        <dbReference type="Proteomes" id="UP001497392"/>
    </source>
</evidence>